<gene>
    <name evidence="1" type="ORF">L1987_85978</name>
</gene>
<name>A0ACB8XYT7_9ASTR</name>
<organism evidence="1 2">
    <name type="scientific">Smallanthus sonchifolius</name>
    <dbReference type="NCBI Taxonomy" id="185202"/>
    <lineage>
        <taxon>Eukaryota</taxon>
        <taxon>Viridiplantae</taxon>
        <taxon>Streptophyta</taxon>
        <taxon>Embryophyta</taxon>
        <taxon>Tracheophyta</taxon>
        <taxon>Spermatophyta</taxon>
        <taxon>Magnoliopsida</taxon>
        <taxon>eudicotyledons</taxon>
        <taxon>Gunneridae</taxon>
        <taxon>Pentapetalae</taxon>
        <taxon>asterids</taxon>
        <taxon>campanulids</taxon>
        <taxon>Asterales</taxon>
        <taxon>Asteraceae</taxon>
        <taxon>Asteroideae</taxon>
        <taxon>Heliantheae alliance</taxon>
        <taxon>Millerieae</taxon>
        <taxon>Smallanthus</taxon>
    </lineage>
</organism>
<evidence type="ECO:0000313" key="1">
    <source>
        <dbReference type="EMBL" id="KAI3676372.1"/>
    </source>
</evidence>
<proteinExistence type="predicted"/>
<reference evidence="2" key="1">
    <citation type="journal article" date="2022" name="Mol. Ecol. Resour.">
        <title>The genomes of chicory, endive, great burdock and yacon provide insights into Asteraceae palaeo-polyploidization history and plant inulin production.</title>
        <authorList>
            <person name="Fan W."/>
            <person name="Wang S."/>
            <person name="Wang H."/>
            <person name="Wang A."/>
            <person name="Jiang F."/>
            <person name="Liu H."/>
            <person name="Zhao H."/>
            <person name="Xu D."/>
            <person name="Zhang Y."/>
        </authorList>
    </citation>
    <scope>NUCLEOTIDE SEQUENCE [LARGE SCALE GENOMIC DNA]</scope>
    <source>
        <strain evidence="2">cv. Yunnan</strain>
    </source>
</reference>
<dbReference type="Proteomes" id="UP001056120">
    <property type="component" value="Linkage Group LG29"/>
</dbReference>
<comment type="caution">
    <text evidence="1">The sequence shown here is derived from an EMBL/GenBank/DDBJ whole genome shotgun (WGS) entry which is preliminary data.</text>
</comment>
<dbReference type="EMBL" id="CM042046">
    <property type="protein sequence ID" value="KAI3676372.1"/>
    <property type="molecule type" value="Genomic_DNA"/>
</dbReference>
<evidence type="ECO:0000313" key="2">
    <source>
        <dbReference type="Proteomes" id="UP001056120"/>
    </source>
</evidence>
<reference evidence="1 2" key="2">
    <citation type="journal article" date="2022" name="Mol. Ecol. Resour.">
        <title>The genomes of chicory, endive, great burdock and yacon provide insights into Asteraceae paleo-polyploidization history and plant inulin production.</title>
        <authorList>
            <person name="Fan W."/>
            <person name="Wang S."/>
            <person name="Wang H."/>
            <person name="Wang A."/>
            <person name="Jiang F."/>
            <person name="Liu H."/>
            <person name="Zhao H."/>
            <person name="Xu D."/>
            <person name="Zhang Y."/>
        </authorList>
    </citation>
    <scope>NUCLEOTIDE SEQUENCE [LARGE SCALE GENOMIC DNA]</scope>
    <source>
        <strain evidence="2">cv. Yunnan</strain>
        <tissue evidence="1">Leaves</tissue>
    </source>
</reference>
<sequence length="294" mass="32502">MDETALRRYQIPTLINLHFYPGCPTAETYKSDRYAQIEKISNSYTNQSSCPTAETYKSDRYAQVITTYLGISKRLAKALFRGHIIAGKLNPDDDTIILGVQIADREGPTAETYKSDPYAQVITTYLGISKRLAKALLRGHIIAGKLNPDDDTIILGVQNADREISNSYTNQSSCPTAETYKSDRYAQVITTYLGISKRLAKALLRGHIIAGKLNPDDDTIILGVQNADREISNSYTNQSSCPTAETYKSDRYAQVITTYLGISKRLAKALLRGSSFGILAPSTMIQSSNSTRMD</sequence>
<accession>A0ACB8XYT7</accession>
<protein>
    <submittedName>
        <fullName evidence="1">Uncharacterized protein</fullName>
    </submittedName>
</protein>
<keyword evidence="2" id="KW-1185">Reference proteome</keyword>